<evidence type="ECO:0000313" key="5">
    <source>
        <dbReference type="Proteomes" id="UP000294721"/>
    </source>
</evidence>
<proteinExistence type="predicted"/>
<feature type="domain" description="FAD dependent oxidoreductase" evidence="2">
    <location>
        <begin position="34"/>
        <end position="390"/>
    </location>
</feature>
<sequence>MQNPSFQNRIASYYHSSINSGDAYPKLKGRLKTDTCIIGGGLSGLCTALPLAEAGHDVALIEAARIGYGASGRSGGQIISDYACGIPEIEQQLGEVQAQWFWQQSLDAVELVDARVRQHNIQCDWTRGYATVAIRPKHFDALMQWQQHAQQRYGAHHFELWDANRLQQHLASERYRGALYDPLSGHLHPLNYTLGIARAAAAAGAHIYEQTPFVRLSPKGSEGYIVHTPEASIECRQVVFAINTFAGLNNSRAVRPLTRKAMPVSTFIIATEPLGEAARDLIRNNMAVCDNRHILDYYRLSADGRLLFGGKDSEWIHDARRMAKAVRRDMLKVFPQLESARIEYAWGGDCDITLNLAPHFGRLNKQLYFMQGYSGHGMALTGIAGLAAAEAIMGDGNRLAHFEHLHHRNIIGGRYLRIPASMIGSTYYRLKDAR</sequence>
<keyword evidence="1" id="KW-0560">Oxidoreductase</keyword>
<dbReference type="InterPro" id="IPR006076">
    <property type="entry name" value="FAD-dep_OxRdtase"/>
</dbReference>
<dbReference type="GO" id="GO:0005737">
    <property type="term" value="C:cytoplasm"/>
    <property type="evidence" value="ECO:0007669"/>
    <property type="project" value="TreeGrafter"/>
</dbReference>
<evidence type="ECO:0000256" key="1">
    <source>
        <dbReference type="ARBA" id="ARBA00023002"/>
    </source>
</evidence>
<dbReference type="EMBL" id="CP091507">
    <property type="protein sequence ID" value="UOO80175.1"/>
    <property type="molecule type" value="Genomic_DNA"/>
</dbReference>
<dbReference type="Proteomes" id="UP000294721">
    <property type="component" value="Unassembled WGS sequence"/>
</dbReference>
<keyword evidence="5" id="KW-1185">Reference proteome</keyword>
<gene>
    <name evidence="3" type="ORF">EV680_11030</name>
    <name evidence="4" type="ORF">LVJ78_03965</name>
</gene>
<evidence type="ECO:0000259" key="2">
    <source>
        <dbReference type="Pfam" id="PF01266"/>
    </source>
</evidence>
<dbReference type="Gene3D" id="3.50.50.60">
    <property type="entry name" value="FAD/NAD(P)-binding domain"/>
    <property type="match status" value="1"/>
</dbReference>
<evidence type="ECO:0000313" key="3">
    <source>
        <dbReference type="EMBL" id="TCP06848.1"/>
    </source>
</evidence>
<reference evidence="4" key="3">
    <citation type="journal article" date="2022" name="Res Sq">
        <title>Evolution of multicellular longitudinally dividing oral cavity symbionts (Neisseriaceae).</title>
        <authorList>
            <person name="Nyongesa S."/>
            <person name="Weber P."/>
            <person name="Bernet E."/>
            <person name="Pullido F."/>
            <person name="Nieckarz M."/>
            <person name="Delaby M."/>
            <person name="Nieves C."/>
            <person name="Viehboeck T."/>
            <person name="Krause N."/>
            <person name="Rivera-Millot A."/>
            <person name="Nakamura A."/>
            <person name="Vischer N."/>
            <person name="VanNieuwenhze M."/>
            <person name="Brun Y."/>
            <person name="Cava F."/>
            <person name="Bulgheresi S."/>
            <person name="Veyrier F."/>
        </authorList>
    </citation>
    <scope>NUCLEOTIDE SEQUENCE</scope>
    <source>
        <strain evidence="4">1258/02</strain>
    </source>
</reference>
<dbReference type="SUPFAM" id="SSF51905">
    <property type="entry name" value="FAD/NAD(P)-binding domain"/>
    <property type="match status" value="1"/>
</dbReference>
<organism evidence="4 6">
    <name type="scientific">Uruburuella suis</name>
    <dbReference type="NCBI Taxonomy" id="252130"/>
    <lineage>
        <taxon>Bacteria</taxon>
        <taxon>Pseudomonadati</taxon>
        <taxon>Pseudomonadota</taxon>
        <taxon>Betaproteobacteria</taxon>
        <taxon>Neisseriales</taxon>
        <taxon>Neisseriaceae</taxon>
        <taxon>Uruburuella</taxon>
    </lineage>
</organism>
<dbReference type="Gene3D" id="3.30.9.10">
    <property type="entry name" value="D-Amino Acid Oxidase, subunit A, domain 2"/>
    <property type="match status" value="1"/>
</dbReference>
<accession>A0AAE9KHM5</accession>
<dbReference type="PANTHER" id="PTHR13847:SF281">
    <property type="entry name" value="FAD DEPENDENT OXIDOREDUCTASE DOMAIN-CONTAINING PROTEIN"/>
    <property type="match status" value="1"/>
</dbReference>
<dbReference type="GO" id="GO:0016491">
    <property type="term" value="F:oxidoreductase activity"/>
    <property type="evidence" value="ECO:0007669"/>
    <property type="project" value="UniProtKB-KW"/>
</dbReference>
<dbReference type="AlphaFoldDB" id="A0AAE9KHM5"/>
<reference evidence="3 5" key="1">
    <citation type="submission" date="2019-03" db="EMBL/GenBank/DDBJ databases">
        <title>Genomic Encyclopedia of Type Strains, Phase IV (KMG-IV): sequencing the most valuable type-strain genomes for metagenomic binning, comparative biology and taxonomic classification.</title>
        <authorList>
            <person name="Goeker M."/>
        </authorList>
    </citation>
    <scope>NUCLEOTIDE SEQUENCE [LARGE SCALE GENOMIC DNA]</scope>
    <source>
        <strain evidence="3 5">DSM 17474</strain>
    </source>
</reference>
<dbReference type="Proteomes" id="UP000829756">
    <property type="component" value="Chromosome"/>
</dbReference>
<dbReference type="KEGG" id="usu:LVJ78_03965"/>
<dbReference type="Pfam" id="PF01266">
    <property type="entry name" value="DAO"/>
    <property type="match status" value="1"/>
</dbReference>
<evidence type="ECO:0000313" key="4">
    <source>
        <dbReference type="EMBL" id="UOO80175.1"/>
    </source>
</evidence>
<dbReference type="InterPro" id="IPR036188">
    <property type="entry name" value="FAD/NAD-bd_sf"/>
</dbReference>
<evidence type="ECO:0000313" key="6">
    <source>
        <dbReference type="Proteomes" id="UP000829756"/>
    </source>
</evidence>
<name>A0AAE9KHM5_9NEIS</name>
<dbReference type="RefSeq" id="WP_132953646.1">
    <property type="nucleotide sequence ID" value="NZ_CP091507.1"/>
</dbReference>
<dbReference type="EMBL" id="SLXE01000010">
    <property type="protein sequence ID" value="TCP06848.1"/>
    <property type="molecule type" value="Genomic_DNA"/>
</dbReference>
<reference evidence="4" key="2">
    <citation type="submission" date="2021-12" db="EMBL/GenBank/DDBJ databases">
        <authorList>
            <person name="Veyrier F.J."/>
        </authorList>
    </citation>
    <scope>NUCLEOTIDE SEQUENCE</scope>
    <source>
        <strain evidence="4">1258/02</strain>
    </source>
</reference>
<dbReference type="PANTHER" id="PTHR13847">
    <property type="entry name" value="SARCOSINE DEHYDROGENASE-RELATED"/>
    <property type="match status" value="1"/>
</dbReference>
<protein>
    <submittedName>
        <fullName evidence="4">FAD-binding oxidoreductase</fullName>
    </submittedName>
    <submittedName>
        <fullName evidence="3">Gamma-glutamylputrescine oxidase</fullName>
    </submittedName>
</protein>